<dbReference type="InterPro" id="IPR050951">
    <property type="entry name" value="Retrovirus_Pol_polyprotein"/>
</dbReference>
<organism evidence="3 4">
    <name type="scientific">Stichopus japonicus</name>
    <name type="common">Sea cucumber</name>
    <dbReference type="NCBI Taxonomy" id="307972"/>
    <lineage>
        <taxon>Eukaryota</taxon>
        <taxon>Metazoa</taxon>
        <taxon>Echinodermata</taxon>
        <taxon>Eleutherozoa</taxon>
        <taxon>Echinozoa</taxon>
        <taxon>Holothuroidea</taxon>
        <taxon>Aspidochirotacea</taxon>
        <taxon>Aspidochirotida</taxon>
        <taxon>Stichopodidae</taxon>
        <taxon>Apostichopus</taxon>
    </lineage>
</organism>
<accession>A0A2G8LI65</accession>
<evidence type="ECO:0000313" key="4">
    <source>
        <dbReference type="Proteomes" id="UP000230750"/>
    </source>
</evidence>
<proteinExistence type="predicted"/>
<dbReference type="CDD" id="cd01647">
    <property type="entry name" value="RT_LTR"/>
    <property type="match status" value="1"/>
</dbReference>
<sequence length="383" mass="43158">MEAFHSATVSVESISYRSQQGHRSSGPFDGNSKKCGKCGLRYPHIGKCPAESNRCNYCKKANHWESVCRQKKRDNRGRTSNRKNGNNTKEEGQSHKGVSQVIVPASRRKSTKTVESINLPNLTTEQDIHISDCADLISISRSIQGIGNFKGSYHIVTDENVPPVVHPPRRCPIHIKDVIKKELDDMVQLNVITPVTDPTSWVSSLAYSQKANGQWRICLDPKDLNRAIKRSNHHTPTLEEITHKFAGSTVFSKLDARHGYWSISLDKESSYLTTFNSPFGRFRFLRLPFGLCVSQDILQQRMDQILEKCPGTVGIADDIGVFGSTEAEHDRNLHNLMKVAREDTLVFNPNKCNIKKDNILLSVSSTANTVFSQTRIKSRPYRH</sequence>
<feature type="domain" description="Reverse transcriptase" evidence="2">
    <location>
        <begin position="209"/>
        <end position="355"/>
    </location>
</feature>
<dbReference type="Gene3D" id="3.10.10.10">
    <property type="entry name" value="HIV Type 1 Reverse Transcriptase, subunit A, domain 1"/>
    <property type="match status" value="1"/>
</dbReference>
<dbReference type="Proteomes" id="UP000230750">
    <property type="component" value="Unassembled WGS sequence"/>
</dbReference>
<dbReference type="Pfam" id="PF00078">
    <property type="entry name" value="RVT_1"/>
    <property type="match status" value="1"/>
</dbReference>
<gene>
    <name evidence="3" type="ORF">BSL78_03102</name>
</gene>
<dbReference type="InterPro" id="IPR000477">
    <property type="entry name" value="RT_dom"/>
</dbReference>
<dbReference type="InterPro" id="IPR043502">
    <property type="entry name" value="DNA/RNA_pol_sf"/>
</dbReference>
<dbReference type="FunFam" id="3.10.10.10:FF:000003">
    <property type="entry name" value="Retrovirus-related Pol polyprotein from transposon 297-like Protein"/>
    <property type="match status" value="1"/>
</dbReference>
<feature type="region of interest" description="Disordered" evidence="1">
    <location>
        <begin position="1"/>
        <end position="28"/>
    </location>
</feature>
<dbReference type="EMBL" id="MRZV01000069">
    <property type="protein sequence ID" value="PIK59947.1"/>
    <property type="molecule type" value="Genomic_DNA"/>
</dbReference>
<comment type="caution">
    <text evidence="3">The sequence shown here is derived from an EMBL/GenBank/DDBJ whole genome shotgun (WGS) entry which is preliminary data.</text>
</comment>
<evidence type="ECO:0000313" key="3">
    <source>
        <dbReference type="EMBL" id="PIK59947.1"/>
    </source>
</evidence>
<dbReference type="SUPFAM" id="SSF56672">
    <property type="entry name" value="DNA/RNA polymerases"/>
    <property type="match status" value="1"/>
</dbReference>
<keyword evidence="4" id="KW-1185">Reference proteome</keyword>
<dbReference type="AlphaFoldDB" id="A0A2G8LI65"/>
<reference evidence="3 4" key="1">
    <citation type="journal article" date="2017" name="PLoS Biol.">
        <title>The sea cucumber genome provides insights into morphological evolution and visceral regeneration.</title>
        <authorList>
            <person name="Zhang X."/>
            <person name="Sun L."/>
            <person name="Yuan J."/>
            <person name="Sun Y."/>
            <person name="Gao Y."/>
            <person name="Zhang L."/>
            <person name="Li S."/>
            <person name="Dai H."/>
            <person name="Hamel J.F."/>
            <person name="Liu C."/>
            <person name="Yu Y."/>
            <person name="Liu S."/>
            <person name="Lin W."/>
            <person name="Guo K."/>
            <person name="Jin S."/>
            <person name="Xu P."/>
            <person name="Storey K.B."/>
            <person name="Huan P."/>
            <person name="Zhang T."/>
            <person name="Zhou Y."/>
            <person name="Zhang J."/>
            <person name="Lin C."/>
            <person name="Li X."/>
            <person name="Xing L."/>
            <person name="Huo D."/>
            <person name="Sun M."/>
            <person name="Wang L."/>
            <person name="Mercier A."/>
            <person name="Li F."/>
            <person name="Yang H."/>
            <person name="Xiang J."/>
        </authorList>
    </citation>
    <scope>NUCLEOTIDE SEQUENCE [LARGE SCALE GENOMIC DNA]</scope>
    <source>
        <strain evidence="3">Shaxun</strain>
        <tissue evidence="3">Muscle</tissue>
    </source>
</reference>
<feature type="compositionally biased region" description="Basic residues" evidence="1">
    <location>
        <begin position="69"/>
        <end position="81"/>
    </location>
</feature>
<name>A0A2G8LI65_STIJA</name>
<evidence type="ECO:0000259" key="2">
    <source>
        <dbReference type="Pfam" id="PF00078"/>
    </source>
</evidence>
<evidence type="ECO:0000256" key="1">
    <source>
        <dbReference type="SAM" id="MobiDB-lite"/>
    </source>
</evidence>
<dbReference type="PANTHER" id="PTHR37984">
    <property type="entry name" value="PROTEIN CBG26694"/>
    <property type="match status" value="1"/>
</dbReference>
<protein>
    <recommendedName>
        <fullName evidence="2">Reverse transcriptase domain-containing protein</fullName>
    </recommendedName>
</protein>
<dbReference type="Gene3D" id="3.30.70.270">
    <property type="match status" value="1"/>
</dbReference>
<dbReference type="InterPro" id="IPR043128">
    <property type="entry name" value="Rev_trsase/Diguanyl_cyclase"/>
</dbReference>
<feature type="region of interest" description="Disordered" evidence="1">
    <location>
        <begin position="68"/>
        <end position="113"/>
    </location>
</feature>
<dbReference type="OrthoDB" id="1727395at2759"/>
<dbReference type="PANTHER" id="PTHR37984:SF7">
    <property type="entry name" value="INTEGRASE CATALYTIC DOMAIN-CONTAINING PROTEIN"/>
    <property type="match status" value="1"/>
</dbReference>
<feature type="compositionally biased region" description="Polar residues" evidence="1">
    <location>
        <begin position="7"/>
        <end position="23"/>
    </location>
</feature>